<keyword evidence="3 5" id="KW-1133">Transmembrane helix</keyword>
<dbReference type="GO" id="GO:0016740">
    <property type="term" value="F:transferase activity"/>
    <property type="evidence" value="ECO:0007669"/>
    <property type="project" value="UniProtKB-ARBA"/>
</dbReference>
<comment type="subcellular location">
    <subcellularLocation>
        <location evidence="1">Endomembrane system</location>
        <topology evidence="1">Multi-pass membrane protein</topology>
    </subcellularLocation>
</comment>
<dbReference type="RefSeq" id="WP_094059588.1">
    <property type="nucleotide sequence ID" value="NZ_CP022530.1"/>
</dbReference>
<dbReference type="Proteomes" id="UP000202440">
    <property type="component" value="Chromosome"/>
</dbReference>
<evidence type="ECO:0000256" key="4">
    <source>
        <dbReference type="ARBA" id="ARBA00023136"/>
    </source>
</evidence>
<feature type="transmembrane region" description="Helical" evidence="5">
    <location>
        <begin position="86"/>
        <end position="116"/>
    </location>
</feature>
<dbReference type="Gene3D" id="1.20.120.1630">
    <property type="match status" value="1"/>
</dbReference>
<dbReference type="OrthoDB" id="9811969at2"/>
<keyword evidence="4 5" id="KW-0472">Membrane</keyword>
<dbReference type="Pfam" id="PF04191">
    <property type="entry name" value="PEMT"/>
    <property type="match status" value="1"/>
</dbReference>
<evidence type="ECO:0000313" key="6">
    <source>
        <dbReference type="EMBL" id="ASP38394.1"/>
    </source>
</evidence>
<name>A0A222FIS9_9GAMM</name>
<gene>
    <name evidence="6" type="ORF">CHH28_06740</name>
</gene>
<protein>
    <recommendedName>
        <fullName evidence="8">Steroid 5-alpha reductase C-terminal domain-containing protein</fullName>
    </recommendedName>
</protein>
<dbReference type="KEGG" id="bsan:CHH28_06740"/>
<keyword evidence="7" id="KW-1185">Reference proteome</keyword>
<feature type="transmembrane region" description="Helical" evidence="5">
    <location>
        <begin position="7"/>
        <end position="24"/>
    </location>
</feature>
<evidence type="ECO:0000256" key="2">
    <source>
        <dbReference type="ARBA" id="ARBA00022692"/>
    </source>
</evidence>
<organism evidence="6 7">
    <name type="scientific">Bacterioplanes sanyensis</name>
    <dbReference type="NCBI Taxonomy" id="1249553"/>
    <lineage>
        <taxon>Bacteria</taxon>
        <taxon>Pseudomonadati</taxon>
        <taxon>Pseudomonadota</taxon>
        <taxon>Gammaproteobacteria</taxon>
        <taxon>Oceanospirillales</taxon>
        <taxon>Oceanospirillaceae</taxon>
        <taxon>Bacterioplanes</taxon>
    </lineage>
</organism>
<evidence type="ECO:0000256" key="1">
    <source>
        <dbReference type="ARBA" id="ARBA00004127"/>
    </source>
</evidence>
<evidence type="ECO:0000313" key="7">
    <source>
        <dbReference type="Proteomes" id="UP000202440"/>
    </source>
</evidence>
<dbReference type="EMBL" id="CP022530">
    <property type="protein sequence ID" value="ASP38394.1"/>
    <property type="molecule type" value="Genomic_DNA"/>
</dbReference>
<evidence type="ECO:0000256" key="5">
    <source>
        <dbReference type="SAM" id="Phobius"/>
    </source>
</evidence>
<sequence>MKRLLPPHLFVLLLISMSLIGYWSGSPHNLAFPVNLIGFAPLLIGLTLAVTGKNLFRRRRTNIMTFNDPDVLVTDGVFRFSRNPMYLGFAISMFGAALLTGAALSSFVITAVFVVVVDRWYIKFEEQRLEAMFADDFKHYKAKVRRWI</sequence>
<feature type="transmembrane region" description="Helical" evidence="5">
    <location>
        <begin position="30"/>
        <end position="50"/>
    </location>
</feature>
<dbReference type="GO" id="GO:0012505">
    <property type="term" value="C:endomembrane system"/>
    <property type="evidence" value="ECO:0007669"/>
    <property type="project" value="UniProtKB-SubCell"/>
</dbReference>
<dbReference type="AlphaFoldDB" id="A0A222FIS9"/>
<proteinExistence type="predicted"/>
<dbReference type="PANTHER" id="PTHR12714:SF11">
    <property type="entry name" value="PROTEIN C-TERMINAL S-ISOPRENYLCYSTEINE CARBOXYL O-METHYLTRANSFERASE"/>
    <property type="match status" value="1"/>
</dbReference>
<evidence type="ECO:0008006" key="8">
    <source>
        <dbReference type="Google" id="ProtNLM"/>
    </source>
</evidence>
<dbReference type="InterPro" id="IPR007318">
    <property type="entry name" value="Phopholipid_MeTrfase"/>
</dbReference>
<accession>A0A222FIS9</accession>
<keyword evidence="2 5" id="KW-0812">Transmembrane</keyword>
<dbReference type="PANTHER" id="PTHR12714">
    <property type="entry name" value="PROTEIN-S ISOPRENYLCYSTEINE O-METHYLTRANSFERASE"/>
    <property type="match status" value="1"/>
</dbReference>
<evidence type="ECO:0000256" key="3">
    <source>
        <dbReference type="ARBA" id="ARBA00022989"/>
    </source>
</evidence>
<reference evidence="6 7" key="1">
    <citation type="submission" date="2017-07" db="EMBL/GenBank/DDBJ databases">
        <title>Annotated genome sequence of Bacterioplanes sanyensis isolated from Red Sea.</title>
        <authorList>
            <person name="Rehman Z.U."/>
        </authorList>
    </citation>
    <scope>NUCLEOTIDE SEQUENCE [LARGE SCALE GENOMIC DNA]</scope>
    <source>
        <strain evidence="6 7">NV9</strain>
    </source>
</reference>